<protein>
    <submittedName>
        <fullName evidence="2">Capsule synthesis protein, CapA</fullName>
    </submittedName>
</protein>
<gene>
    <name evidence="2" type="ORF">CRIB_79</name>
</gene>
<reference evidence="2 3" key="1">
    <citation type="submission" date="2014-04" db="EMBL/GenBank/DDBJ databases">
        <authorList>
            <person name="Hornung B.V."/>
        </authorList>
    </citation>
    <scope>NUCLEOTIDE SEQUENCE [LARGE SCALE GENOMIC DNA]</scope>
    <source>
        <strain evidence="2 3">CRIB</strain>
    </source>
</reference>
<evidence type="ECO:0000313" key="2">
    <source>
        <dbReference type="EMBL" id="CED92838.1"/>
    </source>
</evidence>
<feature type="transmembrane region" description="Helical" evidence="1">
    <location>
        <begin position="12"/>
        <end position="32"/>
    </location>
</feature>
<keyword evidence="1" id="KW-1133">Transmembrane helix</keyword>
<proteinExistence type="predicted"/>
<evidence type="ECO:0000313" key="3">
    <source>
        <dbReference type="Proteomes" id="UP000245622"/>
    </source>
</evidence>
<dbReference type="InterPro" id="IPR037250">
    <property type="entry name" value="NEAT_dom_sf"/>
</dbReference>
<dbReference type="GeneID" id="82204261"/>
<organism evidence="2 3">
    <name type="scientific">Romboutsia ilealis</name>
    <dbReference type="NCBI Taxonomy" id="1115758"/>
    <lineage>
        <taxon>Bacteria</taxon>
        <taxon>Bacillati</taxon>
        <taxon>Bacillota</taxon>
        <taxon>Clostridia</taxon>
        <taxon>Peptostreptococcales</taxon>
        <taxon>Peptostreptococcaceae</taxon>
        <taxon>Romboutsia</taxon>
    </lineage>
</organism>
<dbReference type="RefSeq" id="WP_243633537.1">
    <property type="nucleotide sequence ID" value="NZ_CAJUCR010000037.1"/>
</dbReference>
<dbReference type="KEGG" id="ril:CRIB_79"/>
<dbReference type="AlphaFoldDB" id="A0A1V1HXZ2"/>
<accession>A0A1V1HXZ2</accession>
<dbReference type="Proteomes" id="UP000245622">
    <property type="component" value="Chromosome 1"/>
</dbReference>
<dbReference type="SUPFAM" id="SSF158911">
    <property type="entry name" value="NEAT domain-like"/>
    <property type="match status" value="1"/>
</dbReference>
<evidence type="ECO:0000256" key="1">
    <source>
        <dbReference type="SAM" id="Phobius"/>
    </source>
</evidence>
<keyword evidence="1" id="KW-0472">Membrane</keyword>
<dbReference type="EMBL" id="LN555523">
    <property type="protein sequence ID" value="CED92838.1"/>
    <property type="molecule type" value="Genomic_DNA"/>
</dbReference>
<keyword evidence="1" id="KW-0812">Transmembrane</keyword>
<name>A0A1V1HXZ2_9FIRM</name>
<keyword evidence="3" id="KW-1185">Reference proteome</keyword>
<sequence>MKKVKFNIKGVIYGVILMALIIGGFIVIPNMFMEQSKPVDYTILQREAIPEKILDMMDKYVNEERALAVKLNNKIYVVVTRGNDKNHGIEMDKIDVVKQDDKNIMRVKVVYKDKEKSYPYIVVETNLNELPDSIELNTSVEEN</sequence>